<feature type="active site" evidence="4">
    <location>
        <position position="149"/>
    </location>
</feature>
<dbReference type="EMBL" id="FOIJ01000007">
    <property type="protein sequence ID" value="SEU09508.1"/>
    <property type="molecule type" value="Genomic_DNA"/>
</dbReference>
<dbReference type="Proteomes" id="UP000199181">
    <property type="component" value="Unassembled WGS sequence"/>
</dbReference>
<evidence type="ECO:0000256" key="4">
    <source>
        <dbReference type="PROSITE-ProRule" id="PRU00050"/>
    </source>
</evidence>
<dbReference type="GO" id="GO:0006935">
    <property type="term" value="P:chemotaxis"/>
    <property type="evidence" value="ECO:0007669"/>
    <property type="project" value="UniProtKB-UniRule"/>
</dbReference>
<protein>
    <recommendedName>
        <fullName evidence="2">protein-glutamate methylesterase</fullName>
        <ecNumber evidence="2">3.1.1.61</ecNumber>
    </recommendedName>
</protein>
<dbReference type="EC" id="3.1.1.61" evidence="2"/>
<proteinExistence type="predicted"/>
<evidence type="ECO:0000259" key="5">
    <source>
        <dbReference type="PROSITE" id="PS50122"/>
    </source>
</evidence>
<evidence type="ECO:0000256" key="1">
    <source>
        <dbReference type="ARBA" id="ARBA00022801"/>
    </source>
</evidence>
<dbReference type="GO" id="GO:0008984">
    <property type="term" value="F:protein-glutamate methylesterase activity"/>
    <property type="evidence" value="ECO:0007669"/>
    <property type="project" value="UniProtKB-EC"/>
</dbReference>
<dbReference type="PANTHER" id="PTHR42872">
    <property type="entry name" value="PROTEIN-GLUTAMATE METHYLESTERASE/PROTEIN-GLUTAMINE GLUTAMINASE"/>
    <property type="match status" value="1"/>
</dbReference>
<dbReference type="GO" id="GO:0005737">
    <property type="term" value="C:cytoplasm"/>
    <property type="evidence" value="ECO:0007669"/>
    <property type="project" value="InterPro"/>
</dbReference>
<dbReference type="PROSITE" id="PS50122">
    <property type="entry name" value="CHEB"/>
    <property type="match status" value="1"/>
</dbReference>
<keyword evidence="4" id="KW-0145">Chemotaxis</keyword>
<feature type="active site" evidence="4">
    <location>
        <position position="29"/>
    </location>
</feature>
<dbReference type="Gene3D" id="3.40.50.180">
    <property type="entry name" value="Methylesterase CheB, C-terminal domain"/>
    <property type="match status" value="1"/>
</dbReference>
<evidence type="ECO:0000313" key="6">
    <source>
        <dbReference type="EMBL" id="SEU09508.1"/>
    </source>
</evidence>
<dbReference type="SUPFAM" id="SSF52738">
    <property type="entry name" value="Methylesterase CheB, C-terminal domain"/>
    <property type="match status" value="1"/>
</dbReference>
<dbReference type="Pfam" id="PF01339">
    <property type="entry name" value="CheB_methylest"/>
    <property type="match status" value="1"/>
</dbReference>
<keyword evidence="1 4" id="KW-0378">Hydrolase</keyword>
<reference evidence="7" key="1">
    <citation type="submission" date="2016-10" db="EMBL/GenBank/DDBJ databases">
        <authorList>
            <person name="Varghese N."/>
            <person name="Submissions S."/>
        </authorList>
    </citation>
    <scope>NUCLEOTIDE SEQUENCE [LARGE SCALE GENOMIC DNA]</scope>
    <source>
        <strain evidence="7">DSM 16858</strain>
    </source>
</reference>
<organism evidence="6 7">
    <name type="scientific">Stigmatella erecta</name>
    <dbReference type="NCBI Taxonomy" id="83460"/>
    <lineage>
        <taxon>Bacteria</taxon>
        <taxon>Pseudomonadati</taxon>
        <taxon>Myxococcota</taxon>
        <taxon>Myxococcia</taxon>
        <taxon>Myxococcales</taxon>
        <taxon>Cystobacterineae</taxon>
        <taxon>Archangiaceae</taxon>
        <taxon>Stigmatella</taxon>
    </lineage>
</organism>
<accession>A0A1I0JGW3</accession>
<evidence type="ECO:0000256" key="2">
    <source>
        <dbReference type="ARBA" id="ARBA00039140"/>
    </source>
</evidence>
<evidence type="ECO:0000256" key="3">
    <source>
        <dbReference type="ARBA" id="ARBA00048267"/>
    </source>
</evidence>
<sequence>MDPLDIGSRTGLQARSLLGRIDAVVVGVSAGGVDALSVLLPALPRDFHPAVLIVLHRPRDRPSLIVDVFQPKCLLPVSEAQDKEPVRPGMVCFAPADYHLLVDEGPSLALSVDEPVHFSRPSIDVLFESAADVYGPRLAALVLTGANADGARGIAAVREAGGVTVVQSPDTALATAMPLAALAQGPIDFVLPLEQVARWLRAIGSAAGG</sequence>
<dbReference type="RefSeq" id="WP_093521487.1">
    <property type="nucleotide sequence ID" value="NZ_FOIJ01000007.1"/>
</dbReference>
<dbReference type="CDD" id="cd16433">
    <property type="entry name" value="CheB"/>
    <property type="match status" value="1"/>
</dbReference>
<evidence type="ECO:0000313" key="7">
    <source>
        <dbReference type="Proteomes" id="UP000199181"/>
    </source>
</evidence>
<feature type="domain" description="CheB-type methylesterase" evidence="5">
    <location>
        <begin position="17"/>
        <end position="207"/>
    </location>
</feature>
<dbReference type="AlphaFoldDB" id="A0A1I0JGW3"/>
<dbReference type="InterPro" id="IPR000673">
    <property type="entry name" value="Sig_transdc_resp-reg_Me-estase"/>
</dbReference>
<dbReference type="PANTHER" id="PTHR42872:SF6">
    <property type="entry name" value="PROTEIN-GLUTAMATE METHYLESTERASE_PROTEIN-GLUTAMINE GLUTAMINASE"/>
    <property type="match status" value="1"/>
</dbReference>
<dbReference type="InterPro" id="IPR035909">
    <property type="entry name" value="CheB_C"/>
</dbReference>
<feature type="active site" evidence="4">
    <location>
        <position position="56"/>
    </location>
</feature>
<keyword evidence="7" id="KW-1185">Reference proteome</keyword>
<gene>
    <name evidence="6" type="ORF">SAMN05443639_107269</name>
</gene>
<name>A0A1I0JGW3_9BACT</name>
<dbReference type="GO" id="GO:0000156">
    <property type="term" value="F:phosphorelay response regulator activity"/>
    <property type="evidence" value="ECO:0007669"/>
    <property type="project" value="InterPro"/>
</dbReference>
<comment type="catalytic activity">
    <reaction evidence="3">
        <text>[protein]-L-glutamate 5-O-methyl ester + H2O = L-glutamyl-[protein] + methanol + H(+)</text>
        <dbReference type="Rhea" id="RHEA:23236"/>
        <dbReference type="Rhea" id="RHEA-COMP:10208"/>
        <dbReference type="Rhea" id="RHEA-COMP:10311"/>
        <dbReference type="ChEBI" id="CHEBI:15377"/>
        <dbReference type="ChEBI" id="CHEBI:15378"/>
        <dbReference type="ChEBI" id="CHEBI:17790"/>
        <dbReference type="ChEBI" id="CHEBI:29973"/>
        <dbReference type="ChEBI" id="CHEBI:82795"/>
        <dbReference type="EC" id="3.1.1.61"/>
    </reaction>
</comment>